<dbReference type="EMBL" id="JAOPGA020001480">
    <property type="protein sequence ID" value="KAL0488843.1"/>
    <property type="molecule type" value="Genomic_DNA"/>
</dbReference>
<evidence type="ECO:0000256" key="1">
    <source>
        <dbReference type="ARBA" id="ARBA00006432"/>
    </source>
</evidence>
<dbReference type="InterPro" id="IPR042099">
    <property type="entry name" value="ANL_N_sf"/>
</dbReference>
<dbReference type="InterPro" id="IPR045851">
    <property type="entry name" value="AMP-bd_C_sf"/>
</dbReference>
<dbReference type="Gene3D" id="3.30.300.30">
    <property type="match status" value="1"/>
</dbReference>
<dbReference type="FunFam" id="3.30.300.30:FF:000007">
    <property type="entry name" value="4-coumarate--CoA ligase 2"/>
    <property type="match status" value="1"/>
</dbReference>
<keyword evidence="4" id="KW-0436">Ligase</keyword>
<dbReference type="PANTHER" id="PTHR24096:SF422">
    <property type="entry name" value="BCDNA.GH02901"/>
    <property type="match status" value="1"/>
</dbReference>
<protein>
    <submittedName>
        <fullName evidence="4">4-coumarate-CoA ligase</fullName>
    </submittedName>
</protein>
<dbReference type="Pfam" id="PF13193">
    <property type="entry name" value="AMP-binding_C"/>
    <property type="match status" value="1"/>
</dbReference>
<evidence type="ECO:0000259" key="2">
    <source>
        <dbReference type="Pfam" id="PF00501"/>
    </source>
</evidence>
<evidence type="ECO:0000313" key="4">
    <source>
        <dbReference type="EMBL" id="KAL0488843.1"/>
    </source>
</evidence>
<organism evidence="4 5">
    <name type="scientific">Acrasis kona</name>
    <dbReference type="NCBI Taxonomy" id="1008807"/>
    <lineage>
        <taxon>Eukaryota</taxon>
        <taxon>Discoba</taxon>
        <taxon>Heterolobosea</taxon>
        <taxon>Tetramitia</taxon>
        <taxon>Eutetramitia</taxon>
        <taxon>Acrasidae</taxon>
        <taxon>Acrasis</taxon>
    </lineage>
</organism>
<evidence type="ECO:0000259" key="3">
    <source>
        <dbReference type="Pfam" id="PF13193"/>
    </source>
</evidence>
<gene>
    <name evidence="4" type="ORF">AKO1_013112</name>
</gene>
<dbReference type="Gene3D" id="3.40.50.12780">
    <property type="entry name" value="N-terminal domain of ligase-like"/>
    <property type="match status" value="1"/>
</dbReference>
<feature type="domain" description="AMP-binding enzyme C-terminal" evidence="3">
    <location>
        <begin position="438"/>
        <end position="513"/>
    </location>
</feature>
<dbReference type="InterPro" id="IPR025110">
    <property type="entry name" value="AMP-bd_C"/>
</dbReference>
<feature type="domain" description="AMP-dependent synthetase/ligase" evidence="2">
    <location>
        <begin position="26"/>
        <end position="388"/>
    </location>
</feature>
<proteinExistence type="inferred from homology"/>
<dbReference type="GO" id="GO:0016405">
    <property type="term" value="F:CoA-ligase activity"/>
    <property type="evidence" value="ECO:0007669"/>
    <property type="project" value="TreeGrafter"/>
</dbReference>
<dbReference type="PANTHER" id="PTHR24096">
    <property type="entry name" value="LONG-CHAIN-FATTY-ACID--COA LIGASE"/>
    <property type="match status" value="1"/>
</dbReference>
<name>A0AAW2ZIP2_9EUKA</name>
<comment type="similarity">
    <text evidence="1">Belongs to the ATP-dependent AMP-binding enzyme family.</text>
</comment>
<dbReference type="Pfam" id="PF00501">
    <property type="entry name" value="AMP-binding"/>
    <property type="match status" value="1"/>
</dbReference>
<evidence type="ECO:0000313" key="5">
    <source>
        <dbReference type="Proteomes" id="UP001431209"/>
    </source>
</evidence>
<dbReference type="Proteomes" id="UP001431209">
    <property type="component" value="Unassembled WGS sequence"/>
</dbReference>
<sequence>MIHQSRFDSVNIPDDVSLTDFVLSKVHRHRDKPFMIDSADGSVITFGETRQLIHNVVFNLINEHEFGCGQVMAILLPNVTLYPILYLGIARSGGASSTINPLYTDEEIKKQLITSNARFIVTNTANQEKVLKSITGTSVEKVFVIGGDSSKNTLPISSLLKDINVTHLLPKNVKNPKKHIVCIPFSSGTTGVNKGVLISHYNIISNLCQAEVYGQVTDKDVMIGFLPYFHIYGQILIMLQSLYSGATIVNVEKFDFDVFLKLIEKYKITHAKIVPPVMLQFAKHPNLDHYNLSSLKRLFCGAAPLSGELTSIVHQRLPGVDIVQAYGMTELATAVTCAESHKARDGSAGILMPNVQMKIIDLTGSDVEGYNKEGELAFKTPSAMLGYLNNEEATQSTIVDGWLHTGDIGYIDKDGYVYVVDRVKELIKYKGFQVPPAELEGLLLKHECIQDCAVVGVPDEAAGELPKAFVVKKQGHDLNEEQVISYIAQHVNPQKKIRMVQFIDSIPKSATGKILRRLLRTSQVSKL</sequence>
<comment type="caution">
    <text evidence="4">The sequence shown here is derived from an EMBL/GenBank/DDBJ whole genome shotgun (WGS) entry which is preliminary data.</text>
</comment>
<dbReference type="InterPro" id="IPR000873">
    <property type="entry name" value="AMP-dep_synth/lig_dom"/>
</dbReference>
<dbReference type="AlphaFoldDB" id="A0AAW2ZIP2"/>
<keyword evidence="5" id="KW-1185">Reference proteome</keyword>
<accession>A0AAW2ZIP2</accession>
<dbReference type="SUPFAM" id="SSF56801">
    <property type="entry name" value="Acetyl-CoA synthetase-like"/>
    <property type="match status" value="1"/>
</dbReference>
<reference evidence="4 5" key="1">
    <citation type="submission" date="2024-03" db="EMBL/GenBank/DDBJ databases">
        <title>The Acrasis kona genome and developmental transcriptomes reveal deep origins of eukaryotic multicellular pathways.</title>
        <authorList>
            <person name="Sheikh S."/>
            <person name="Fu C.-J."/>
            <person name="Brown M.W."/>
            <person name="Baldauf S.L."/>
        </authorList>
    </citation>
    <scope>NUCLEOTIDE SEQUENCE [LARGE SCALE GENOMIC DNA]</scope>
    <source>
        <strain evidence="4 5">ATCC MYA-3509</strain>
    </source>
</reference>